<feature type="transmembrane region" description="Helical" evidence="2">
    <location>
        <begin position="188"/>
        <end position="207"/>
    </location>
</feature>
<gene>
    <name evidence="4" type="ORF">E2562_005035</name>
</gene>
<dbReference type="Proteomes" id="UP000479710">
    <property type="component" value="Unassembled WGS sequence"/>
</dbReference>
<sequence>MAVPASVIVASCLCVGASACVSSGLAFCATFSVSLLFVVRELSPERIDGVIGVVDACLRREARYARATVEAETRRLRDQARAHPVLAFLYARAEGVARRARALIADAADRLKTRAEPKWRDLGDATVVALSWLRLAAGVINLAVAVLTTMAERRAASGLRRGGVNGIRTMPNTEADAALASSSSKPDATLFVVWIAATFMYSTPVFVQRAVTSGMASFAACFTCFATLCCFALMQANKAYLWTSCDVAGGNTARLRRRAGDDAITGGTVGADVPHAWELLWCEIILVNYLVDACLLCITLDSRPVALAFLAACNLATLKVARQVEANGSAGVIRWRGHAVAVCAMGIAKVFVVCLVLDFHLGALSFAFLCGVIAFLLNKAISSLPDVGAPVDDNAGYTDVTGDVELLPDYVKAENLSTRATFNHEAEEGSSSAAACDREGEQDSSTPAVFDCEEREDSSFAAACDREDGEESSPPAAFDREEEEDSSSAAPCEREEEGTTTKEHFDGSDSEELVEEQRQEEQGGGGGGIDEWNFVETDPVMPINVNGGAKGKFKRWPRKYSLRPKKKFLVFQCKIKR</sequence>
<feature type="compositionally biased region" description="Basic and acidic residues" evidence="1">
    <location>
        <begin position="497"/>
        <end position="507"/>
    </location>
</feature>
<feature type="region of interest" description="Disordered" evidence="1">
    <location>
        <begin position="421"/>
        <end position="535"/>
    </location>
</feature>
<feature type="transmembrane region" description="Helical" evidence="2">
    <location>
        <begin position="213"/>
        <end position="234"/>
    </location>
</feature>
<dbReference type="EMBL" id="SPHZ02000011">
    <property type="protein sequence ID" value="KAF0890904.1"/>
    <property type="molecule type" value="Genomic_DNA"/>
</dbReference>
<dbReference type="AlphaFoldDB" id="A0A6G1BT86"/>
<keyword evidence="3" id="KW-0732">Signal</keyword>
<evidence type="ECO:0000313" key="5">
    <source>
        <dbReference type="Proteomes" id="UP000479710"/>
    </source>
</evidence>
<feature type="signal peptide" evidence="3">
    <location>
        <begin position="1"/>
        <end position="19"/>
    </location>
</feature>
<keyword evidence="5" id="KW-1185">Reference proteome</keyword>
<comment type="caution">
    <text evidence="4">The sequence shown here is derived from an EMBL/GenBank/DDBJ whole genome shotgun (WGS) entry which is preliminary data.</text>
</comment>
<feature type="chain" id="PRO_5026334682" description="Reticulon domain-containing protein" evidence="3">
    <location>
        <begin position="20"/>
        <end position="577"/>
    </location>
</feature>
<protein>
    <recommendedName>
        <fullName evidence="6">Reticulon domain-containing protein</fullName>
    </recommendedName>
</protein>
<keyword evidence="2" id="KW-0812">Transmembrane</keyword>
<name>A0A6G1BT86_9ORYZ</name>
<feature type="transmembrane region" description="Helical" evidence="2">
    <location>
        <begin position="132"/>
        <end position="151"/>
    </location>
</feature>
<proteinExistence type="predicted"/>
<dbReference type="OrthoDB" id="656084at2759"/>
<feature type="transmembrane region" description="Helical" evidence="2">
    <location>
        <begin position="350"/>
        <end position="377"/>
    </location>
</feature>
<organism evidence="4 5">
    <name type="scientific">Oryza meyeriana var. granulata</name>
    <dbReference type="NCBI Taxonomy" id="110450"/>
    <lineage>
        <taxon>Eukaryota</taxon>
        <taxon>Viridiplantae</taxon>
        <taxon>Streptophyta</taxon>
        <taxon>Embryophyta</taxon>
        <taxon>Tracheophyta</taxon>
        <taxon>Spermatophyta</taxon>
        <taxon>Magnoliopsida</taxon>
        <taxon>Liliopsida</taxon>
        <taxon>Poales</taxon>
        <taxon>Poaceae</taxon>
        <taxon>BOP clade</taxon>
        <taxon>Oryzoideae</taxon>
        <taxon>Oryzeae</taxon>
        <taxon>Oryzinae</taxon>
        <taxon>Oryza</taxon>
        <taxon>Oryza meyeriana</taxon>
    </lineage>
</organism>
<accession>A0A6G1BT86</accession>
<evidence type="ECO:0000256" key="3">
    <source>
        <dbReference type="SAM" id="SignalP"/>
    </source>
</evidence>
<keyword evidence="2" id="KW-1133">Transmembrane helix</keyword>
<evidence type="ECO:0000256" key="2">
    <source>
        <dbReference type="SAM" id="Phobius"/>
    </source>
</evidence>
<evidence type="ECO:0000313" key="4">
    <source>
        <dbReference type="EMBL" id="KAF0890904.1"/>
    </source>
</evidence>
<evidence type="ECO:0000256" key="1">
    <source>
        <dbReference type="SAM" id="MobiDB-lite"/>
    </source>
</evidence>
<reference evidence="4 5" key="1">
    <citation type="submission" date="2019-11" db="EMBL/GenBank/DDBJ databases">
        <title>Whole genome sequence of Oryza granulata.</title>
        <authorList>
            <person name="Li W."/>
        </authorList>
    </citation>
    <scope>NUCLEOTIDE SEQUENCE [LARGE SCALE GENOMIC DNA]</scope>
    <source>
        <strain evidence="5">cv. Menghai</strain>
        <tissue evidence="4">Leaf</tissue>
    </source>
</reference>
<keyword evidence="2" id="KW-0472">Membrane</keyword>
<evidence type="ECO:0008006" key="6">
    <source>
        <dbReference type="Google" id="ProtNLM"/>
    </source>
</evidence>